<dbReference type="InterPro" id="IPR042841">
    <property type="entry name" value="SCAF1"/>
</dbReference>
<sequence>MEVDDVYEEVQVELVAELEVAGGLCAEVSTATRTRFGEEQLWRLKDAANGVAPTKKPSGCTAKEKCWGVTLGNGAGVSNGQTRPQNSEGFSSSSNQHSQSSQIPLDRNNPGSSSHQHGAMSSYRSGASEMDMYDPFHPTDEDNFNGDSDGGEPFTEDSEECSNQKYDPFEPTGSNPSSPESSLDQDDEKEDFLGMEEVSESESRGSDVLAQQEESESDLEQRRRSSEKALEDIGGKMGPKKLEPHSKSRSLKSSLVEAKPRSRVEKSGRGATAESKLRHKSRSSSEKRESAAERKGQDYFKFEDSEIEEGEIVQPDDDHFSPIRAFRSRGRILERTLRVVEGDDFISLHADSDDEGALQIDFGDSQSDARWKGIDLRRKITSQRRERYRKHSRSPSELKRLSESLPRSNSQGKKKPKKEHKRSRSSERKRSESKESHQKSRVWPSKRKSKSRSKSKDRRRSISKSRYKSSRSRSRDRRRSRSWSERKRSRRSKSRERGHCRGSRSMSMDRPRKDKQTEKSREREGSKKRKRSRSKSRDKEKRSTRRSKERSEKEQRERRRDSRPVVPPSIQDLNDDDLFTIKRTITVNPDEKVDEPDDLMDTPEDPVKRDLLYDSDGMSYETSFSDREPMEERENKSVLVMERHEGRSEASRRKSTFDYDRRHKEGESKSKSSRERERRRPHEKEKSYKKLKSGHKESKDRSIRKVKLQSKVSVLIREGVSSTTTTVKEAGSIGVKFSRDRESRSPFLKSEEKVGDSKPIRPKLEVPDSKDMALKPKKIKGTKTKTGLKKAKMVAAGKAKGIEKKKKKLKAKTVLKKSKADSCSKEIPSPVRVKEESLWSGSEKSESKPKPPSPPKPINEQELTPDSQTVDSSCKTPDVLFISEEQQQEEEQQCQGKDELDVENICKVKEEQARVPTSSQMPWNLQAGVDCAAGGVLALTALLFKMEEANLASRAKAHELIQATNQILSQTKPSTPLVPPPPPPSTHMSVSQPTTQYILHSTLPLVSCSSTPPSSTPLATETSRREGSVSSDGRGDTDKYLKKLHTQERAVEEVKLAIKPYYQKKEITKEEYKGILRKAVHKICHSKSGEINPVKVNNLVKAYVQRYKYFRKHGRKMDEEDCCDGGSGSRSSGGGGSMMTMTLDNLPLPPL</sequence>
<reference evidence="3" key="3">
    <citation type="submission" date="2025-09" db="UniProtKB">
        <authorList>
            <consortium name="Ensembl"/>
        </authorList>
    </citation>
    <scope>IDENTIFICATION</scope>
</reference>
<dbReference type="HOGENOM" id="CLU_006936_0_0_1"/>
<evidence type="ECO:0000259" key="2">
    <source>
        <dbReference type="Pfam" id="PF23030"/>
    </source>
</evidence>
<feature type="compositionally biased region" description="Low complexity" evidence="1">
    <location>
        <begin position="1006"/>
        <end position="1021"/>
    </location>
</feature>
<dbReference type="FunCoup" id="H3BBW2">
    <property type="interactions" value="1136"/>
</dbReference>
<dbReference type="GeneTree" id="ENSGT00950000183205"/>
<feature type="compositionally biased region" description="Basic and acidic residues" evidence="1">
    <location>
        <begin position="832"/>
        <end position="849"/>
    </location>
</feature>
<dbReference type="OMA" id="ADTRWGG"/>
<evidence type="ECO:0000313" key="3">
    <source>
        <dbReference type="Ensembl" id="ENSLACP00000019383.1"/>
    </source>
</evidence>
<dbReference type="InParanoid" id="H3BBW2"/>
<feature type="compositionally biased region" description="Basic and acidic residues" evidence="1">
    <location>
        <begin position="624"/>
        <end position="703"/>
    </location>
</feature>
<feature type="compositionally biased region" description="Basic and acidic residues" evidence="1">
    <location>
        <begin position="507"/>
        <end position="525"/>
    </location>
</feature>
<feature type="compositionally biased region" description="Low complexity" evidence="1">
    <location>
        <begin position="85"/>
        <end position="102"/>
    </location>
</feature>
<feature type="compositionally biased region" description="Basic residues" evidence="1">
    <location>
        <begin position="379"/>
        <end position="393"/>
    </location>
</feature>
<feature type="compositionally biased region" description="Basic and acidic residues" evidence="1">
    <location>
        <begin position="283"/>
        <end position="301"/>
    </location>
</feature>
<gene>
    <name evidence="3" type="primary">SCAF1</name>
</gene>
<dbReference type="Ensembl" id="ENSLACT00000019518.1">
    <property type="protein sequence ID" value="ENSLACP00000019383.1"/>
    <property type="gene ID" value="ENSLACG00000017048.1"/>
</dbReference>
<feature type="compositionally biased region" description="Basic and acidic residues" evidence="1">
    <location>
        <begin position="549"/>
        <end position="563"/>
    </location>
</feature>
<feature type="compositionally biased region" description="Basic and acidic residues" evidence="1">
    <location>
        <begin position="1022"/>
        <end position="1039"/>
    </location>
</feature>
<accession>H3BBW2</accession>
<feature type="compositionally biased region" description="Basic residues" evidence="1">
    <location>
        <begin position="444"/>
        <end position="502"/>
    </location>
</feature>
<feature type="region of interest" description="Disordered" evidence="1">
    <location>
        <begin position="375"/>
        <end position="708"/>
    </location>
</feature>
<feature type="compositionally biased region" description="Acidic residues" evidence="1">
    <location>
        <begin position="592"/>
        <end position="604"/>
    </location>
</feature>
<dbReference type="GO" id="GO:0099122">
    <property type="term" value="F:RNA polymerase II C-terminal domain binding"/>
    <property type="evidence" value="ECO:0007669"/>
    <property type="project" value="TreeGrafter"/>
</dbReference>
<dbReference type="PANTHER" id="PTHR47013">
    <property type="entry name" value="SPLICING FACTOR, ARGININE/SERINE-RICH 19"/>
    <property type="match status" value="1"/>
</dbReference>
<feature type="region of interest" description="Disordered" evidence="1">
    <location>
        <begin position="74"/>
        <end position="301"/>
    </location>
</feature>
<protein>
    <submittedName>
        <fullName evidence="3">SR-related CTD associated factor 1</fullName>
    </submittedName>
</protein>
<feature type="region of interest" description="Disordered" evidence="1">
    <location>
        <begin position="1006"/>
        <end position="1039"/>
    </location>
</feature>
<reference evidence="3" key="2">
    <citation type="submission" date="2025-08" db="UniProtKB">
        <authorList>
            <consortium name="Ensembl"/>
        </authorList>
    </citation>
    <scope>IDENTIFICATION</scope>
</reference>
<feature type="compositionally biased region" description="Acidic residues" evidence="1">
    <location>
        <begin position="183"/>
        <end position="200"/>
    </location>
</feature>
<feature type="compositionally biased region" description="Gly residues" evidence="1">
    <location>
        <begin position="1125"/>
        <end position="1137"/>
    </location>
</feature>
<evidence type="ECO:0000313" key="4">
    <source>
        <dbReference type="Proteomes" id="UP000008672"/>
    </source>
</evidence>
<dbReference type="EMBL" id="AFYH01030496">
    <property type="status" value="NOT_ANNOTATED_CDS"/>
    <property type="molecule type" value="Genomic_DNA"/>
</dbReference>
<feature type="compositionally biased region" description="Basic residues" evidence="1">
    <location>
        <begin position="412"/>
        <end position="423"/>
    </location>
</feature>
<dbReference type="EMBL" id="AFYH01030498">
    <property type="status" value="NOT_ANNOTATED_CDS"/>
    <property type="molecule type" value="Genomic_DNA"/>
</dbReference>
<dbReference type="Pfam" id="PF23030">
    <property type="entry name" value="SCAF11-like_C"/>
    <property type="match status" value="1"/>
</dbReference>
<feature type="compositionally biased region" description="Pro residues" evidence="1">
    <location>
        <begin position="976"/>
        <end position="985"/>
    </location>
</feature>
<feature type="compositionally biased region" description="Polar residues" evidence="1">
    <location>
        <begin position="172"/>
        <end position="182"/>
    </location>
</feature>
<dbReference type="STRING" id="7897.ENSLACP00000019383"/>
<feature type="compositionally biased region" description="Basic and acidic residues" evidence="1">
    <location>
        <begin position="738"/>
        <end position="774"/>
    </location>
</feature>
<feature type="region of interest" description="Disordered" evidence="1">
    <location>
        <begin position="970"/>
        <end position="993"/>
    </location>
</feature>
<reference evidence="4" key="1">
    <citation type="submission" date="2011-08" db="EMBL/GenBank/DDBJ databases">
        <title>The draft genome of Latimeria chalumnae.</title>
        <authorList>
            <person name="Di Palma F."/>
            <person name="Alfoldi J."/>
            <person name="Johnson J."/>
            <person name="Berlin A."/>
            <person name="Gnerre S."/>
            <person name="Jaffe D."/>
            <person name="MacCallum I."/>
            <person name="Young S."/>
            <person name="Walker B.J."/>
            <person name="Lander E."/>
            <person name="Lindblad-Toh K."/>
        </authorList>
    </citation>
    <scope>NUCLEOTIDE SEQUENCE [LARGE SCALE GENOMIC DNA]</scope>
    <source>
        <strain evidence="4">Wild caught</strain>
    </source>
</reference>
<proteinExistence type="predicted"/>
<dbReference type="Bgee" id="ENSLACG00000017048">
    <property type="expression patterns" value="Expressed in muscle tissue and 6 other cell types or tissues"/>
</dbReference>
<dbReference type="AlphaFoldDB" id="H3BBW2"/>
<evidence type="ECO:0000256" key="1">
    <source>
        <dbReference type="SAM" id="MobiDB-lite"/>
    </source>
</evidence>
<organism evidence="3 4">
    <name type="scientific">Latimeria chalumnae</name>
    <name type="common">Coelacanth</name>
    <dbReference type="NCBI Taxonomy" id="7897"/>
    <lineage>
        <taxon>Eukaryota</taxon>
        <taxon>Metazoa</taxon>
        <taxon>Chordata</taxon>
        <taxon>Craniata</taxon>
        <taxon>Vertebrata</taxon>
        <taxon>Euteleostomi</taxon>
        <taxon>Coelacanthiformes</taxon>
        <taxon>Coelacanthidae</taxon>
        <taxon>Latimeria</taxon>
    </lineage>
</organism>
<dbReference type="PANTHER" id="PTHR47013:SF1">
    <property type="entry name" value="SPLICING FACTOR, ARGININE_SERINE-RICH 19"/>
    <property type="match status" value="1"/>
</dbReference>
<feature type="region of interest" description="Disordered" evidence="1">
    <location>
        <begin position="738"/>
        <end position="874"/>
    </location>
</feature>
<dbReference type="InterPro" id="IPR057031">
    <property type="entry name" value="SFR19-like_C"/>
</dbReference>
<feature type="compositionally biased region" description="Basic and acidic residues" evidence="1">
    <location>
        <begin position="219"/>
        <end position="246"/>
    </location>
</feature>
<feature type="region of interest" description="Disordered" evidence="1">
    <location>
        <begin position="1120"/>
        <end position="1151"/>
    </location>
</feature>
<keyword evidence="4" id="KW-1185">Reference proteome</keyword>
<dbReference type="EMBL" id="AFYH01030497">
    <property type="status" value="NOT_ANNOTATED_CDS"/>
    <property type="molecule type" value="Genomic_DNA"/>
</dbReference>
<name>H3BBW2_LATCH</name>
<dbReference type="EMBL" id="AFYH01030500">
    <property type="status" value="NOT_ANNOTATED_CDS"/>
    <property type="molecule type" value="Genomic_DNA"/>
</dbReference>
<feature type="domain" description="SFR19-like C-terminal" evidence="2">
    <location>
        <begin position="1037"/>
        <end position="1118"/>
    </location>
</feature>
<feature type="compositionally biased region" description="Basic and acidic residues" evidence="1">
    <location>
        <begin position="258"/>
        <end position="268"/>
    </location>
</feature>
<dbReference type="EMBL" id="AFYH01030499">
    <property type="status" value="NOT_ANNOTATED_CDS"/>
    <property type="molecule type" value="Genomic_DNA"/>
</dbReference>
<feature type="compositionally biased region" description="Basic residues" evidence="1">
    <location>
        <begin position="803"/>
        <end position="817"/>
    </location>
</feature>
<dbReference type="eggNOG" id="KOG0825">
    <property type="taxonomic scope" value="Eukaryota"/>
</dbReference>
<feature type="compositionally biased region" description="Basic and acidic residues" evidence="1">
    <location>
        <begin position="424"/>
        <end position="438"/>
    </location>
</feature>
<dbReference type="Proteomes" id="UP000008672">
    <property type="component" value="Unassembled WGS sequence"/>
</dbReference>
<feature type="compositionally biased region" description="Basic residues" evidence="1">
    <location>
        <begin position="775"/>
        <end position="792"/>
    </location>
</feature>
<feature type="compositionally biased region" description="Polar residues" evidence="1">
    <location>
        <begin position="861"/>
        <end position="874"/>
    </location>
</feature>